<keyword evidence="1" id="KW-0472">Membrane</keyword>
<keyword evidence="3" id="KW-1185">Reference proteome</keyword>
<keyword evidence="1" id="KW-1133">Transmembrane helix</keyword>
<feature type="transmembrane region" description="Helical" evidence="1">
    <location>
        <begin position="7"/>
        <end position="26"/>
    </location>
</feature>
<organism evidence="2 3">
    <name type="scientific">Snuella lapsa</name>
    <dbReference type="NCBI Taxonomy" id="870481"/>
    <lineage>
        <taxon>Bacteria</taxon>
        <taxon>Pseudomonadati</taxon>
        <taxon>Bacteroidota</taxon>
        <taxon>Flavobacteriia</taxon>
        <taxon>Flavobacteriales</taxon>
        <taxon>Flavobacteriaceae</taxon>
        <taxon>Snuella</taxon>
    </lineage>
</organism>
<sequence length="92" mass="10044">MNLKKKIITSLGIAVMVMSVFFNMNVTNSSSGDLDLASLLNINTANAETGWPSSNCRATESINDTCYDPLYNVLIINCVVVTVPYRINCSFS</sequence>
<protein>
    <recommendedName>
        <fullName evidence="4">Secreted protein</fullName>
    </recommendedName>
</protein>
<gene>
    <name evidence="2" type="ORF">GCM10022395_09610</name>
</gene>
<dbReference type="RefSeq" id="WP_345004705.1">
    <property type="nucleotide sequence ID" value="NZ_BAABCY010000031.1"/>
</dbReference>
<evidence type="ECO:0008006" key="4">
    <source>
        <dbReference type="Google" id="ProtNLM"/>
    </source>
</evidence>
<evidence type="ECO:0000313" key="3">
    <source>
        <dbReference type="Proteomes" id="UP001500954"/>
    </source>
</evidence>
<dbReference type="Proteomes" id="UP001500954">
    <property type="component" value="Unassembled WGS sequence"/>
</dbReference>
<keyword evidence="1" id="KW-0812">Transmembrane</keyword>
<name>A0ABP6X523_9FLAO</name>
<comment type="caution">
    <text evidence="2">The sequence shown here is derived from an EMBL/GenBank/DDBJ whole genome shotgun (WGS) entry which is preliminary data.</text>
</comment>
<dbReference type="EMBL" id="BAABCY010000031">
    <property type="protein sequence ID" value="GAA3560999.1"/>
    <property type="molecule type" value="Genomic_DNA"/>
</dbReference>
<reference evidence="3" key="1">
    <citation type="journal article" date="2019" name="Int. J. Syst. Evol. Microbiol.">
        <title>The Global Catalogue of Microorganisms (GCM) 10K type strain sequencing project: providing services to taxonomists for standard genome sequencing and annotation.</title>
        <authorList>
            <consortium name="The Broad Institute Genomics Platform"/>
            <consortium name="The Broad Institute Genome Sequencing Center for Infectious Disease"/>
            <person name="Wu L."/>
            <person name="Ma J."/>
        </authorList>
    </citation>
    <scope>NUCLEOTIDE SEQUENCE [LARGE SCALE GENOMIC DNA]</scope>
    <source>
        <strain evidence="3">JCM 17111</strain>
    </source>
</reference>
<accession>A0ABP6X523</accession>
<proteinExistence type="predicted"/>
<evidence type="ECO:0000313" key="2">
    <source>
        <dbReference type="EMBL" id="GAA3560999.1"/>
    </source>
</evidence>
<evidence type="ECO:0000256" key="1">
    <source>
        <dbReference type="SAM" id="Phobius"/>
    </source>
</evidence>